<keyword evidence="5" id="KW-0753">Steroid metabolism</keyword>
<dbReference type="PRINTS" id="PR00081">
    <property type="entry name" value="GDHRDH"/>
</dbReference>
<dbReference type="RefSeq" id="WP_093073828.1">
    <property type="nucleotide sequence ID" value="NZ_FOGV01000021.1"/>
</dbReference>
<dbReference type="NCBIfam" id="NF005559">
    <property type="entry name" value="PRK07231.1"/>
    <property type="match status" value="1"/>
</dbReference>
<accession>A0A1H9VK84</accession>
<name>A0A1H9VK84_9BACI</name>
<dbReference type="EMBL" id="FOGV01000021">
    <property type="protein sequence ID" value="SES21613.1"/>
    <property type="molecule type" value="Genomic_DNA"/>
</dbReference>
<dbReference type="InterPro" id="IPR020904">
    <property type="entry name" value="Sc_DH/Rdtase_CS"/>
</dbReference>
<keyword evidence="3" id="KW-0520">NAD</keyword>
<evidence type="ECO:0000313" key="6">
    <source>
        <dbReference type="EMBL" id="SES21613.1"/>
    </source>
</evidence>
<keyword evidence="4" id="KW-0443">Lipid metabolism</keyword>
<dbReference type="AlphaFoldDB" id="A0A1H9VK84"/>
<evidence type="ECO:0000256" key="2">
    <source>
        <dbReference type="ARBA" id="ARBA00023002"/>
    </source>
</evidence>
<dbReference type="Proteomes" id="UP000199318">
    <property type="component" value="Unassembled WGS sequence"/>
</dbReference>
<dbReference type="InterPro" id="IPR036291">
    <property type="entry name" value="NAD(P)-bd_dom_sf"/>
</dbReference>
<dbReference type="NCBIfam" id="NF009466">
    <property type="entry name" value="PRK12826.1-2"/>
    <property type="match status" value="1"/>
</dbReference>
<reference evidence="7" key="1">
    <citation type="submission" date="2016-10" db="EMBL/GenBank/DDBJ databases">
        <authorList>
            <person name="de Groot N.N."/>
        </authorList>
    </citation>
    <scope>NUCLEOTIDE SEQUENCE [LARGE SCALE GENOMIC DNA]</scope>
    <source>
        <strain evidence="7">10nlg</strain>
    </source>
</reference>
<dbReference type="GO" id="GO:0008206">
    <property type="term" value="P:bile acid metabolic process"/>
    <property type="evidence" value="ECO:0007669"/>
    <property type="project" value="UniProtKB-ARBA"/>
</dbReference>
<proteinExistence type="inferred from homology"/>
<dbReference type="PANTHER" id="PTHR43180:SF28">
    <property type="entry name" value="NAD(P)-BINDING ROSSMANN-FOLD SUPERFAMILY PROTEIN"/>
    <property type="match status" value="1"/>
</dbReference>
<dbReference type="InterPro" id="IPR002347">
    <property type="entry name" value="SDR_fam"/>
</dbReference>
<comment type="caution">
    <text evidence="6">The sequence shown here is derived from an EMBL/GenBank/DDBJ whole genome shotgun (WGS) entry which is preliminary data.</text>
</comment>
<organism evidence="6 7">
    <name type="scientific">Salisediminibacterium halotolerans</name>
    <dbReference type="NCBI Taxonomy" id="517425"/>
    <lineage>
        <taxon>Bacteria</taxon>
        <taxon>Bacillati</taxon>
        <taxon>Bacillota</taxon>
        <taxon>Bacilli</taxon>
        <taxon>Bacillales</taxon>
        <taxon>Bacillaceae</taxon>
        <taxon>Salisediminibacterium</taxon>
    </lineage>
</organism>
<gene>
    <name evidence="6" type="ORF">SAMN05444126_12114</name>
</gene>
<sequence length="244" mass="25812">MRLSGKVAVVTGGASGIGEAAVRRFVSEGAKVVIADINDHKGAELVAEIGDSVVYQHVDVTDEAEVEAMVAKAETTYGKLDILFNNAGIGSLNATDELSLEDWRKIMAINMDGVFLCAKHAIKAMKRAGGGSIINTASILGHVGQAQTGPYSASKGGVANFTRALAVEYAQEKIRVNAVCPGYTRTPLLEQLDDDMLQYLISLHPVNRLGEAEEIANAVLFLASDEASFITGENLLVDGGYTAR</sequence>
<keyword evidence="7" id="KW-1185">Reference proteome</keyword>
<evidence type="ECO:0000256" key="4">
    <source>
        <dbReference type="ARBA" id="ARBA00023098"/>
    </source>
</evidence>
<dbReference type="STRING" id="1464123.SAMN05444126_12114"/>
<dbReference type="GO" id="GO:0016491">
    <property type="term" value="F:oxidoreductase activity"/>
    <property type="evidence" value="ECO:0007669"/>
    <property type="project" value="UniProtKB-KW"/>
</dbReference>
<comment type="similarity">
    <text evidence="1">Belongs to the short-chain dehydrogenases/reductases (SDR) family.</text>
</comment>
<protein>
    <submittedName>
        <fullName evidence="6">NAD(P)-dependent dehydrogenase, short-chain alcohol dehydrogenase family</fullName>
    </submittedName>
</protein>
<dbReference type="PANTHER" id="PTHR43180">
    <property type="entry name" value="3-OXOACYL-(ACYL-CARRIER-PROTEIN) REDUCTASE (AFU_ORTHOLOGUE AFUA_6G11210)"/>
    <property type="match status" value="1"/>
</dbReference>
<evidence type="ECO:0000313" key="7">
    <source>
        <dbReference type="Proteomes" id="UP000199318"/>
    </source>
</evidence>
<dbReference type="Gene3D" id="3.40.50.720">
    <property type="entry name" value="NAD(P)-binding Rossmann-like Domain"/>
    <property type="match status" value="1"/>
</dbReference>
<keyword evidence="2" id="KW-0560">Oxidoreductase</keyword>
<dbReference type="FunFam" id="3.40.50.720:FF:000084">
    <property type="entry name" value="Short-chain dehydrogenase reductase"/>
    <property type="match status" value="1"/>
</dbReference>
<evidence type="ECO:0000256" key="3">
    <source>
        <dbReference type="ARBA" id="ARBA00023027"/>
    </source>
</evidence>
<dbReference type="OrthoDB" id="9803333at2"/>
<dbReference type="SUPFAM" id="SSF51735">
    <property type="entry name" value="NAD(P)-binding Rossmann-fold domains"/>
    <property type="match status" value="1"/>
</dbReference>
<dbReference type="PROSITE" id="PS00061">
    <property type="entry name" value="ADH_SHORT"/>
    <property type="match status" value="1"/>
</dbReference>
<evidence type="ECO:0000256" key="1">
    <source>
        <dbReference type="ARBA" id="ARBA00006484"/>
    </source>
</evidence>
<dbReference type="PRINTS" id="PR00080">
    <property type="entry name" value="SDRFAMILY"/>
</dbReference>
<dbReference type="Pfam" id="PF13561">
    <property type="entry name" value="adh_short_C2"/>
    <property type="match status" value="1"/>
</dbReference>
<evidence type="ECO:0000256" key="5">
    <source>
        <dbReference type="ARBA" id="ARBA00023221"/>
    </source>
</evidence>